<evidence type="ECO:0000256" key="1">
    <source>
        <dbReference type="ARBA" id="ARBA00023015"/>
    </source>
</evidence>
<keyword evidence="7" id="KW-1185">Reference proteome</keyword>
<organism evidence="6 7">
    <name type="scientific">Lentzea flava</name>
    <dbReference type="NCBI Taxonomy" id="103732"/>
    <lineage>
        <taxon>Bacteria</taxon>
        <taxon>Bacillati</taxon>
        <taxon>Actinomycetota</taxon>
        <taxon>Actinomycetes</taxon>
        <taxon>Pseudonocardiales</taxon>
        <taxon>Pseudonocardiaceae</taxon>
        <taxon>Lentzea</taxon>
    </lineage>
</organism>
<dbReference type="SUPFAM" id="SSF46689">
    <property type="entry name" value="Homeodomain-like"/>
    <property type="match status" value="1"/>
</dbReference>
<proteinExistence type="predicted"/>
<feature type="domain" description="HTH tetR-type" evidence="5">
    <location>
        <begin position="8"/>
        <end position="68"/>
    </location>
</feature>
<dbReference type="SUPFAM" id="SSF48498">
    <property type="entry name" value="Tetracyclin repressor-like, C-terminal domain"/>
    <property type="match status" value="1"/>
</dbReference>
<evidence type="ECO:0000313" key="6">
    <source>
        <dbReference type="EMBL" id="GGU85393.1"/>
    </source>
</evidence>
<dbReference type="InterPro" id="IPR050109">
    <property type="entry name" value="HTH-type_TetR-like_transc_reg"/>
</dbReference>
<evidence type="ECO:0000256" key="4">
    <source>
        <dbReference type="PROSITE-ProRule" id="PRU00335"/>
    </source>
</evidence>
<dbReference type="PROSITE" id="PS50977">
    <property type="entry name" value="HTH_TETR_2"/>
    <property type="match status" value="1"/>
</dbReference>
<dbReference type="PANTHER" id="PTHR30055:SF230">
    <property type="entry name" value="TRANSCRIPTIONAL REGULATORY PROTEIN (PROBABLY TETR-FAMILY)-RELATED"/>
    <property type="match status" value="1"/>
</dbReference>
<evidence type="ECO:0000256" key="2">
    <source>
        <dbReference type="ARBA" id="ARBA00023125"/>
    </source>
</evidence>
<sequence>MPGRPRDPDLEKRLLSAAWSLLTSHGYDALTLARVAVEARAYRTDVYRRWSSKARLVTDVLDEYLPPVADLNTGSLYGDLRAFVENLATVWAAPWIDGLTGLLADLRHDPEADAAYRSMIQRRDQPLVNAIARAVRRGEIREVPELALVGNVLEGPLMHRRVVGRQAVTPEFFDAVALSAHCLITGTTVLR</sequence>
<dbReference type="PANTHER" id="PTHR30055">
    <property type="entry name" value="HTH-TYPE TRANSCRIPTIONAL REGULATOR RUTR"/>
    <property type="match status" value="1"/>
</dbReference>
<gene>
    <name evidence="6" type="ORF">GCM10010178_89430</name>
</gene>
<dbReference type="InterPro" id="IPR011075">
    <property type="entry name" value="TetR_C"/>
</dbReference>
<feature type="DNA-binding region" description="H-T-H motif" evidence="4">
    <location>
        <begin position="31"/>
        <end position="50"/>
    </location>
</feature>
<dbReference type="EMBL" id="BMRE01000095">
    <property type="protein sequence ID" value="GGU85393.1"/>
    <property type="molecule type" value="Genomic_DNA"/>
</dbReference>
<evidence type="ECO:0000313" key="7">
    <source>
        <dbReference type="Proteomes" id="UP000649573"/>
    </source>
</evidence>
<accession>A0ABQ2VH38</accession>
<evidence type="ECO:0000256" key="3">
    <source>
        <dbReference type="ARBA" id="ARBA00023163"/>
    </source>
</evidence>
<keyword evidence="1" id="KW-0805">Transcription regulation</keyword>
<keyword evidence="2 4" id="KW-0238">DNA-binding</keyword>
<dbReference type="Pfam" id="PF00440">
    <property type="entry name" value="TetR_N"/>
    <property type="match status" value="1"/>
</dbReference>
<dbReference type="Gene3D" id="1.10.10.60">
    <property type="entry name" value="Homeodomain-like"/>
    <property type="match status" value="1"/>
</dbReference>
<dbReference type="InterPro" id="IPR009057">
    <property type="entry name" value="Homeodomain-like_sf"/>
</dbReference>
<protein>
    <submittedName>
        <fullName evidence="6">TetR family transcriptional regulator</fullName>
    </submittedName>
</protein>
<reference evidence="7" key="1">
    <citation type="journal article" date="2019" name="Int. J. Syst. Evol. Microbiol.">
        <title>The Global Catalogue of Microorganisms (GCM) 10K type strain sequencing project: providing services to taxonomists for standard genome sequencing and annotation.</title>
        <authorList>
            <consortium name="The Broad Institute Genomics Platform"/>
            <consortium name="The Broad Institute Genome Sequencing Center for Infectious Disease"/>
            <person name="Wu L."/>
            <person name="Ma J."/>
        </authorList>
    </citation>
    <scope>NUCLEOTIDE SEQUENCE [LARGE SCALE GENOMIC DNA]</scope>
    <source>
        <strain evidence="7">JCM 3296</strain>
    </source>
</reference>
<name>A0ABQ2VH38_9PSEU</name>
<comment type="caution">
    <text evidence="6">The sequence shown here is derived from an EMBL/GenBank/DDBJ whole genome shotgun (WGS) entry which is preliminary data.</text>
</comment>
<keyword evidence="3" id="KW-0804">Transcription</keyword>
<dbReference type="Pfam" id="PF16859">
    <property type="entry name" value="TetR_C_11"/>
    <property type="match status" value="1"/>
</dbReference>
<dbReference type="Gene3D" id="1.10.357.10">
    <property type="entry name" value="Tetracycline Repressor, domain 2"/>
    <property type="match status" value="1"/>
</dbReference>
<dbReference type="InterPro" id="IPR001647">
    <property type="entry name" value="HTH_TetR"/>
</dbReference>
<dbReference type="InterPro" id="IPR036271">
    <property type="entry name" value="Tet_transcr_reg_TetR-rel_C_sf"/>
</dbReference>
<evidence type="ECO:0000259" key="5">
    <source>
        <dbReference type="PROSITE" id="PS50977"/>
    </source>
</evidence>
<dbReference type="Proteomes" id="UP000649573">
    <property type="component" value="Unassembled WGS sequence"/>
</dbReference>